<dbReference type="Gene3D" id="3.40.50.150">
    <property type="entry name" value="Vaccinia Virus protein VP39"/>
    <property type="match status" value="1"/>
</dbReference>
<dbReference type="GO" id="GO:0008757">
    <property type="term" value="F:S-adenosylmethionine-dependent methyltransferase activity"/>
    <property type="evidence" value="ECO:0007669"/>
    <property type="project" value="InterPro"/>
</dbReference>
<dbReference type="InterPro" id="IPR029063">
    <property type="entry name" value="SAM-dependent_MTases_sf"/>
</dbReference>
<feature type="domain" description="Methyltransferase type 11" evidence="1">
    <location>
        <begin position="149"/>
        <end position="255"/>
    </location>
</feature>
<dbReference type="GO" id="GO:0032259">
    <property type="term" value="P:methylation"/>
    <property type="evidence" value="ECO:0007669"/>
    <property type="project" value="UniProtKB-KW"/>
</dbReference>
<keyword evidence="2" id="KW-0489">Methyltransferase</keyword>
<organism evidence="2 3">
    <name type="scientific">Aphanocapsa feldmannii 277cV</name>
    <dbReference type="NCBI Taxonomy" id="2507553"/>
    <lineage>
        <taxon>Bacteria</taxon>
        <taxon>Bacillati</taxon>
        <taxon>Cyanobacteriota</taxon>
        <taxon>Cyanophyceae</taxon>
        <taxon>Oscillatoriophycideae</taxon>
        <taxon>Chroococcales</taxon>
        <taxon>Microcystaceae</taxon>
        <taxon>Aphanocapsa</taxon>
    </lineage>
</organism>
<reference evidence="2 3" key="1">
    <citation type="journal article" date="2019" name="mSystems">
        <title>Life at home and on the roam: Genomic adaptions reflect the dual lifestyle of an intracellular, facultative symbiont.</title>
        <authorList>
            <person name="Burgsdorf I."/>
        </authorList>
    </citation>
    <scope>NUCLEOTIDE SEQUENCE [LARGE SCALE GENOMIC DNA]</scope>
    <source>
        <strain evidence="2">277cV</strain>
    </source>
</reference>
<dbReference type="Pfam" id="PF08241">
    <property type="entry name" value="Methyltransf_11"/>
    <property type="match status" value="1"/>
</dbReference>
<keyword evidence="2" id="KW-0808">Transferase</keyword>
<dbReference type="AlphaFoldDB" id="A0A524RN33"/>
<dbReference type="PANTHER" id="PTHR42912">
    <property type="entry name" value="METHYLTRANSFERASE"/>
    <property type="match status" value="1"/>
</dbReference>
<protein>
    <submittedName>
        <fullName evidence="2">Class I SAM-dependent methyltransferase</fullName>
    </submittedName>
</protein>
<dbReference type="Proteomes" id="UP000317990">
    <property type="component" value="Unassembled WGS sequence"/>
</dbReference>
<name>A0A524RN33_9CHRO</name>
<sequence length="321" mass="35211">MASPTRSAPAWADSGQGLGQLIAWLVRVRPLQHLLFSQARQLIIRTAERNGIPWRRRRQELLAAARPLLEASRDPAVQPPGYYLARFHAYEQGNLCWQAAAEAEQATDAMALRVWPEEKLQPAVAQRRLREAIFALIEPSLASPLREVLDLGCSVGVSTQALAGWLRRRQEGGGEQPPRVRGLDLSAHMLAVARVRDGQGLVDGWIHARAEDTGLPSGSIDLITLQFVCHELPQVATHGVLAEAARLLRPGGVLAMVDQDPGSAVLQRLPAPVATLLKSTEPYIEAYFRLDMAAALEAAGFRQLRAAACDPRHRVMVVNRQ</sequence>
<accession>A0A524RN33</accession>
<dbReference type="InterPro" id="IPR013216">
    <property type="entry name" value="Methyltransf_11"/>
</dbReference>
<gene>
    <name evidence="2" type="ORF">ERJ67_05990</name>
</gene>
<proteinExistence type="predicted"/>
<dbReference type="InterPro" id="IPR050508">
    <property type="entry name" value="Methyltransf_Superfamily"/>
</dbReference>
<dbReference type="EMBL" id="SRMO01000065">
    <property type="protein sequence ID" value="TGG92212.1"/>
    <property type="molecule type" value="Genomic_DNA"/>
</dbReference>
<evidence type="ECO:0000259" key="1">
    <source>
        <dbReference type="Pfam" id="PF08241"/>
    </source>
</evidence>
<comment type="caution">
    <text evidence="2">The sequence shown here is derived from an EMBL/GenBank/DDBJ whole genome shotgun (WGS) entry which is preliminary data.</text>
</comment>
<dbReference type="PANTHER" id="PTHR42912:SF80">
    <property type="entry name" value="METHYLTRANSFERASE DOMAIN-CONTAINING PROTEIN"/>
    <property type="match status" value="1"/>
</dbReference>
<dbReference type="SUPFAM" id="SSF53335">
    <property type="entry name" value="S-adenosyl-L-methionine-dependent methyltransferases"/>
    <property type="match status" value="1"/>
</dbReference>
<evidence type="ECO:0000313" key="2">
    <source>
        <dbReference type="EMBL" id="TGG92212.1"/>
    </source>
</evidence>
<evidence type="ECO:0000313" key="3">
    <source>
        <dbReference type="Proteomes" id="UP000317990"/>
    </source>
</evidence>
<dbReference type="CDD" id="cd02440">
    <property type="entry name" value="AdoMet_MTases"/>
    <property type="match status" value="1"/>
</dbReference>